<keyword evidence="2" id="KW-0175">Coiled coil</keyword>
<dbReference type="InterPro" id="IPR025542">
    <property type="entry name" value="YacH"/>
</dbReference>
<dbReference type="GO" id="GO:1990169">
    <property type="term" value="P:stress response to copper ion"/>
    <property type="evidence" value="ECO:0007669"/>
    <property type="project" value="TreeGrafter"/>
</dbReference>
<dbReference type="InterPro" id="IPR001943">
    <property type="entry name" value="UVR_dom"/>
</dbReference>
<dbReference type="GO" id="GO:0050897">
    <property type="term" value="F:cobalt ion binding"/>
    <property type="evidence" value="ECO:0007669"/>
    <property type="project" value="TreeGrafter"/>
</dbReference>
<dbReference type="RefSeq" id="WP_098038703.1">
    <property type="nucleotide sequence ID" value="NZ_CWGJ01000025.1"/>
</dbReference>
<proteinExistence type="predicted"/>
<dbReference type="Proteomes" id="UP000220251">
    <property type="component" value="Unassembled WGS sequence"/>
</dbReference>
<keyword evidence="5" id="KW-1185">Reference proteome</keyword>
<evidence type="ECO:0000259" key="3">
    <source>
        <dbReference type="PROSITE" id="PS50151"/>
    </source>
</evidence>
<organism evidence="4 5">
    <name type="scientific">Estrella lausannensis</name>
    <dbReference type="NCBI Taxonomy" id="483423"/>
    <lineage>
        <taxon>Bacteria</taxon>
        <taxon>Pseudomonadati</taxon>
        <taxon>Chlamydiota</taxon>
        <taxon>Chlamydiia</taxon>
        <taxon>Parachlamydiales</taxon>
        <taxon>Candidatus Criblamydiaceae</taxon>
        <taxon>Estrella</taxon>
    </lineage>
</organism>
<dbReference type="OrthoDB" id="21116at2"/>
<feature type="domain" description="UVR" evidence="3">
    <location>
        <begin position="141"/>
        <end position="176"/>
    </location>
</feature>
<dbReference type="SUPFAM" id="SSF46600">
    <property type="entry name" value="C-terminal UvrC-binding domain of UvrB"/>
    <property type="match status" value="1"/>
</dbReference>
<dbReference type="InterPro" id="IPR036876">
    <property type="entry name" value="UVR_dom_sf"/>
</dbReference>
<dbReference type="PROSITE" id="PS50151">
    <property type="entry name" value="UVR"/>
    <property type="match status" value="1"/>
</dbReference>
<dbReference type="PANTHER" id="PTHR38430:SF1">
    <property type="entry name" value="PROTEIN-ARGININE KINASE ACTIVATOR PROTEIN"/>
    <property type="match status" value="1"/>
</dbReference>
<dbReference type="GO" id="GO:0005507">
    <property type="term" value="F:copper ion binding"/>
    <property type="evidence" value="ECO:0007669"/>
    <property type="project" value="TreeGrafter"/>
</dbReference>
<dbReference type="AlphaFoldDB" id="A0A0H5E6D7"/>
<dbReference type="EMBL" id="CWGJ01000025">
    <property type="protein sequence ID" value="CRX38840.1"/>
    <property type="molecule type" value="Genomic_DNA"/>
</dbReference>
<dbReference type="GO" id="GO:0009432">
    <property type="term" value="P:SOS response"/>
    <property type="evidence" value="ECO:0007669"/>
    <property type="project" value="UniProtKB-KW"/>
</dbReference>
<keyword evidence="1" id="KW-0742">SOS response</keyword>
<reference evidence="5" key="1">
    <citation type="submission" date="2015-06" db="EMBL/GenBank/DDBJ databases">
        <authorList>
            <person name="Bertelli C."/>
        </authorList>
    </citation>
    <scope>NUCLEOTIDE SEQUENCE [LARGE SCALE GENOMIC DNA]</scope>
    <source>
        <strain evidence="5">CRIB-30</strain>
    </source>
</reference>
<protein>
    <recommendedName>
        <fullName evidence="3">UVR domain-containing protein</fullName>
    </recommendedName>
</protein>
<evidence type="ECO:0000256" key="1">
    <source>
        <dbReference type="ARBA" id="ARBA00023236"/>
    </source>
</evidence>
<dbReference type="GO" id="GO:0046870">
    <property type="term" value="F:cadmium ion binding"/>
    <property type="evidence" value="ECO:0007669"/>
    <property type="project" value="TreeGrafter"/>
</dbReference>
<gene>
    <name evidence="4" type="ORF">ELAC_1512</name>
</gene>
<dbReference type="Pfam" id="PF02151">
    <property type="entry name" value="UVR"/>
    <property type="match status" value="1"/>
</dbReference>
<evidence type="ECO:0000256" key="2">
    <source>
        <dbReference type="SAM" id="Coils"/>
    </source>
</evidence>
<name>A0A0H5E6D7_9BACT</name>
<sequence length="188" mass="21050">MEQNFFEDQEEKLPERPLECGECKKEISVRYTEAEKGKVTETSMCADCPNLQKKLKGSALTHHETNTAKAGLVCGDCGTSLEDFQVGHPLGCSHCYEVFADVILIELTSRAKIPLKINTTKKNQPLHMGRTPGETIEVNPSLQLIALNEALNEMLKKEEYEQAALIRDQINALSEEAEKNKKNEKKDS</sequence>
<feature type="coiled-coil region" evidence="2">
    <location>
        <begin position="156"/>
        <end position="187"/>
    </location>
</feature>
<dbReference type="GO" id="GO:0008270">
    <property type="term" value="F:zinc ion binding"/>
    <property type="evidence" value="ECO:0007669"/>
    <property type="project" value="TreeGrafter"/>
</dbReference>
<accession>A0A0H5E6D7</accession>
<keyword evidence="1" id="KW-0227">DNA damage</keyword>
<evidence type="ECO:0000313" key="5">
    <source>
        <dbReference type="Proteomes" id="UP000220251"/>
    </source>
</evidence>
<dbReference type="GO" id="GO:1990170">
    <property type="term" value="P:stress response to cadmium ion"/>
    <property type="evidence" value="ECO:0007669"/>
    <property type="project" value="TreeGrafter"/>
</dbReference>
<dbReference type="PANTHER" id="PTHR38430">
    <property type="entry name" value="PROTEIN-ARGININE KINASE ACTIVATOR PROTEIN"/>
    <property type="match status" value="1"/>
</dbReference>
<evidence type="ECO:0000313" key="4">
    <source>
        <dbReference type="EMBL" id="CRX38840.1"/>
    </source>
</evidence>